<keyword evidence="19" id="KW-0325">Glycoprotein</keyword>
<dbReference type="PANTHER" id="PTHR11485:SF55">
    <property type="entry name" value="LACTOTRANSFERRIN"/>
    <property type="match status" value="1"/>
</dbReference>
<dbReference type="Gene3D" id="3.40.190.10">
    <property type="entry name" value="Periplasmic binding protein-like II"/>
    <property type="match status" value="4"/>
</dbReference>
<evidence type="ECO:0000256" key="21">
    <source>
        <dbReference type="PIRSR" id="PIRSR002549-1"/>
    </source>
</evidence>
<evidence type="ECO:0000256" key="20">
    <source>
        <dbReference type="PIRNR" id="PIRNR002549"/>
    </source>
</evidence>
<feature type="disulfide bond" evidence="24">
    <location>
        <begin position="616"/>
        <end position="630"/>
    </location>
</feature>
<dbReference type="GO" id="GO:0140912">
    <property type="term" value="F:membrane destabilizing activity"/>
    <property type="evidence" value="ECO:0007669"/>
    <property type="project" value="Ensembl"/>
</dbReference>
<dbReference type="GO" id="GO:0005886">
    <property type="term" value="C:plasma membrane"/>
    <property type="evidence" value="ECO:0007669"/>
    <property type="project" value="TreeGrafter"/>
</dbReference>
<evidence type="ECO:0000256" key="10">
    <source>
        <dbReference type="ARBA" id="ARBA00022729"/>
    </source>
</evidence>
<evidence type="ECO:0000256" key="15">
    <source>
        <dbReference type="ARBA" id="ARBA00022859"/>
    </source>
</evidence>
<feature type="binding site" evidence="23">
    <location>
        <position position="133"/>
    </location>
    <ligand>
        <name>Fe(3+)</name>
        <dbReference type="ChEBI" id="CHEBI:29034"/>
        <label>1</label>
    </ligand>
</feature>
<dbReference type="SUPFAM" id="SSF53850">
    <property type="entry name" value="Periplasmic binding protein-like II"/>
    <property type="match status" value="2"/>
</dbReference>
<keyword evidence="11" id="KW-0677">Repeat</keyword>
<comment type="subcellular location">
    <subcellularLocation>
        <location evidence="3">Secreted</location>
    </subcellularLocation>
</comment>
<dbReference type="GO" id="GO:0019732">
    <property type="term" value="P:antifungal humoral response"/>
    <property type="evidence" value="ECO:0007669"/>
    <property type="project" value="Ensembl"/>
</dbReference>
<feature type="binding site" evidence="23">
    <location>
        <position position="294"/>
    </location>
    <ligand>
        <name>Fe(3+)</name>
        <dbReference type="ChEBI" id="CHEBI:29034"/>
        <label>1</label>
    </ligand>
</feature>
<keyword evidence="27" id="KW-1185">Reference proteome</keyword>
<dbReference type="GO" id="GO:0002227">
    <property type="term" value="P:innate immune response in mucosa"/>
    <property type="evidence" value="ECO:0007669"/>
    <property type="project" value="Ensembl"/>
</dbReference>
<dbReference type="GO" id="GO:0004869">
    <property type="term" value="F:cysteine-type endopeptidase inhibitor activity"/>
    <property type="evidence" value="ECO:0007669"/>
    <property type="project" value="Ensembl"/>
</dbReference>
<dbReference type="Ensembl" id="ENSRROT00000034027.1">
    <property type="protein sequence ID" value="ENSRROP00000009933.1"/>
    <property type="gene ID" value="ENSRROG00000029383.1"/>
</dbReference>
<evidence type="ECO:0000256" key="18">
    <source>
        <dbReference type="ARBA" id="ARBA00023157"/>
    </source>
</evidence>
<evidence type="ECO:0000256" key="2">
    <source>
        <dbReference type="ARBA" id="ARBA00003194"/>
    </source>
</evidence>
<dbReference type="STRING" id="61622.ENSRROP00000009933"/>
<keyword evidence="10" id="KW-0732">Signal</keyword>
<dbReference type="Pfam" id="PF00405">
    <property type="entry name" value="Transferrin"/>
    <property type="match status" value="2"/>
</dbReference>
<dbReference type="GO" id="GO:0060349">
    <property type="term" value="P:bone morphogenesis"/>
    <property type="evidence" value="ECO:0007669"/>
    <property type="project" value="Ensembl"/>
</dbReference>
<evidence type="ECO:0000256" key="17">
    <source>
        <dbReference type="ARBA" id="ARBA00023065"/>
    </source>
</evidence>
<feature type="disulfide bond" evidence="24">
    <location>
        <begin position="468"/>
        <end position="690"/>
    </location>
</feature>
<feature type="binding site" evidence="23">
    <location>
        <position position="638"/>
    </location>
    <ligand>
        <name>Fe(3+)</name>
        <dbReference type="ChEBI" id="CHEBI:29034"/>
        <label>1</label>
    </ligand>
</feature>
<evidence type="ECO:0000256" key="5">
    <source>
        <dbReference type="ARBA" id="ARBA00022448"/>
    </source>
</evidence>
<dbReference type="GO" id="GO:0031665">
    <property type="term" value="P:negative regulation of lipopolysaccharide-mediated signaling pathway"/>
    <property type="evidence" value="ECO:0007669"/>
    <property type="project" value="Ensembl"/>
</dbReference>
<evidence type="ECO:0000256" key="11">
    <source>
        <dbReference type="ARBA" id="ARBA00022737"/>
    </source>
</evidence>
<dbReference type="AlphaFoldDB" id="A0A2K6P073"/>
<feature type="binding site" evidence="23">
    <location>
        <position position="436"/>
    </location>
    <ligand>
        <name>Fe(3+)</name>
        <dbReference type="ChEBI" id="CHEBI:29034"/>
        <label>1</label>
    </ligand>
</feature>
<dbReference type="SMART" id="SM00094">
    <property type="entry name" value="TR_FER"/>
    <property type="match status" value="2"/>
</dbReference>
<dbReference type="GO" id="GO:0001530">
    <property type="term" value="F:lipopolysaccharide binding"/>
    <property type="evidence" value="ECO:0007669"/>
    <property type="project" value="Ensembl"/>
</dbReference>
<feature type="binding site" evidence="22">
    <location>
        <position position="509"/>
    </location>
    <ligand>
        <name>hydrogencarbonate</name>
        <dbReference type="ChEBI" id="CHEBI:17544"/>
        <label>1</label>
    </ligand>
</feature>
<keyword evidence="5" id="KW-0813">Transport</keyword>
<feature type="binding site" evidence="23">
    <location>
        <position position="569"/>
    </location>
    <ligand>
        <name>Fe(3+)</name>
        <dbReference type="ChEBI" id="CHEBI:29034"/>
        <label>2</label>
    </ligand>
</feature>
<dbReference type="GeneTree" id="ENSGT00940000156055"/>
<evidence type="ECO:0000256" key="13">
    <source>
        <dbReference type="ARBA" id="ARBA00022825"/>
    </source>
</evidence>
<feature type="disulfide bond" evidence="24">
    <location>
        <begin position="272"/>
        <end position="286"/>
    </location>
</feature>
<keyword evidence="16 23" id="KW-0408">Iron</keyword>
<evidence type="ECO:0000256" key="9">
    <source>
        <dbReference type="ARBA" id="ARBA00022723"/>
    </source>
</evidence>
<feature type="binding site" evidence="23">
    <location>
        <position position="233"/>
    </location>
    <ligand>
        <name>Fe(3+)</name>
        <dbReference type="ChEBI" id="CHEBI:29034"/>
        <label>1</label>
    </ligand>
</feature>
<feature type="binding site" evidence="22">
    <location>
        <position position="164"/>
    </location>
    <ligand>
        <name>hydrogencarbonate</name>
        <dbReference type="ChEBI" id="CHEBI:17544"/>
        <label>1</label>
    </ligand>
</feature>
<feature type="binding site" evidence="22">
    <location>
        <position position="506"/>
    </location>
    <ligand>
        <name>hydrogencarbonate</name>
        <dbReference type="ChEBI" id="CHEBI:17544"/>
        <label>1</label>
    </ligand>
</feature>
<dbReference type="GO" id="GO:0043539">
    <property type="term" value="F:protein serine/threonine kinase activator activity"/>
    <property type="evidence" value="ECO:0007669"/>
    <property type="project" value="Ensembl"/>
</dbReference>
<dbReference type="GO" id="GO:0050829">
    <property type="term" value="P:defense response to Gram-negative bacterium"/>
    <property type="evidence" value="ECO:0007669"/>
    <property type="project" value="Ensembl"/>
</dbReference>
<dbReference type="PIRSF" id="PIRSF002549">
    <property type="entry name" value="Transferrin"/>
    <property type="match status" value="1"/>
</dbReference>
<evidence type="ECO:0000256" key="24">
    <source>
        <dbReference type="PIRSR" id="PIRSR002549-4"/>
    </source>
</evidence>
<feature type="binding site" evidence="22">
    <location>
        <position position="508"/>
    </location>
    <ligand>
        <name>hydrogencarbonate</name>
        <dbReference type="ChEBI" id="CHEBI:17544"/>
        <label>1</label>
    </ligand>
</feature>
<dbReference type="GO" id="GO:0042581">
    <property type="term" value="C:specific granule"/>
    <property type="evidence" value="ECO:0007669"/>
    <property type="project" value="Ensembl"/>
</dbReference>
<dbReference type="GO" id="GO:0061844">
    <property type="term" value="P:antimicrobial humoral immune response mediated by antimicrobial peptide"/>
    <property type="evidence" value="ECO:0007669"/>
    <property type="project" value="Ensembl"/>
</dbReference>
<dbReference type="InterPro" id="IPR016357">
    <property type="entry name" value="Transferrin"/>
</dbReference>
<feature type="disulfide bond" evidence="24">
    <location>
        <begin position="534"/>
        <end position="548"/>
    </location>
</feature>
<feature type="binding site" evidence="22">
    <location>
        <position position="165"/>
    </location>
    <ligand>
        <name>hydrogencarbonate</name>
        <dbReference type="ChEBI" id="CHEBI:17544"/>
        <label>1</label>
    </ligand>
</feature>
<organism evidence="26 27">
    <name type="scientific">Rhinopithecus roxellana</name>
    <name type="common">Golden snub-nosed monkey</name>
    <name type="synonym">Pygathrix roxellana</name>
    <dbReference type="NCBI Taxonomy" id="61622"/>
    <lineage>
        <taxon>Eukaryota</taxon>
        <taxon>Metazoa</taxon>
        <taxon>Chordata</taxon>
        <taxon>Craniata</taxon>
        <taxon>Vertebrata</taxon>
        <taxon>Euteleostomi</taxon>
        <taxon>Mammalia</taxon>
        <taxon>Eutheria</taxon>
        <taxon>Euarchontoglires</taxon>
        <taxon>Primates</taxon>
        <taxon>Haplorrhini</taxon>
        <taxon>Catarrhini</taxon>
        <taxon>Cercopithecidae</taxon>
        <taxon>Colobinae</taxon>
        <taxon>Rhinopithecus</taxon>
    </lineage>
</organism>
<gene>
    <name evidence="26" type="primary">LTF</name>
</gene>
<dbReference type="GO" id="GO:0045669">
    <property type="term" value="P:positive regulation of osteoblast differentiation"/>
    <property type="evidence" value="ECO:0007669"/>
    <property type="project" value="Ensembl"/>
</dbReference>
<keyword evidence="8" id="KW-0645">Protease</keyword>
<feature type="disulfide bond" evidence="24">
    <location>
        <begin position="50"/>
        <end position="86"/>
    </location>
</feature>
<evidence type="ECO:0000256" key="19">
    <source>
        <dbReference type="ARBA" id="ARBA00023180"/>
    </source>
</evidence>
<keyword evidence="14" id="KW-0892">Osteogenesis</keyword>
<dbReference type="CDD" id="cd13618">
    <property type="entry name" value="PBP2_transferrin_N"/>
    <property type="match status" value="1"/>
</dbReference>
<accession>A0A2K6P073</accession>
<keyword evidence="15" id="KW-0391">Immunity</keyword>
<comment type="similarity">
    <text evidence="20">Belongs to the transferrin family.</text>
</comment>
<dbReference type="GO" id="GO:0005769">
    <property type="term" value="C:early endosome"/>
    <property type="evidence" value="ECO:0007669"/>
    <property type="project" value="TreeGrafter"/>
</dbReference>
<name>A0A2K6P073_RHIRO</name>
<dbReference type="PROSITE" id="PS00206">
    <property type="entry name" value="TRANSFERRIN_LIKE_2"/>
    <property type="match status" value="2"/>
</dbReference>
<dbReference type="GO" id="GO:0033690">
    <property type="term" value="P:positive regulation of osteoblast proliferation"/>
    <property type="evidence" value="ECO:0007669"/>
    <property type="project" value="Ensembl"/>
</dbReference>
<evidence type="ECO:0000256" key="7">
    <source>
        <dbReference type="ARBA" id="ARBA00022525"/>
    </source>
</evidence>
<keyword evidence="13" id="KW-0720">Serine protease</keyword>
<feature type="disulfide bond" evidence="24">
    <location>
        <begin position="211"/>
        <end position="222"/>
    </location>
</feature>
<dbReference type="GO" id="GO:0009986">
    <property type="term" value="C:cell surface"/>
    <property type="evidence" value="ECO:0007669"/>
    <property type="project" value="Ensembl"/>
</dbReference>
<proteinExistence type="inferred from homology"/>
<reference evidence="26" key="2">
    <citation type="submission" date="2025-09" db="UniProtKB">
        <authorList>
            <consortium name="Ensembl"/>
        </authorList>
    </citation>
    <scope>IDENTIFICATION</scope>
</reference>
<feature type="disulfide bond" evidence="24">
    <location>
        <begin position="524"/>
        <end position="718"/>
    </location>
</feature>
<dbReference type="FunFam" id="3.40.190.10:FF:000095">
    <property type="entry name" value="Lactotransferrin"/>
    <property type="match status" value="1"/>
</dbReference>
<evidence type="ECO:0000256" key="3">
    <source>
        <dbReference type="ARBA" id="ARBA00004613"/>
    </source>
</evidence>
<evidence type="ECO:0000313" key="26">
    <source>
        <dbReference type="Ensembl" id="ENSRROP00000009933.1"/>
    </source>
</evidence>
<keyword evidence="18 24" id="KW-1015">Disulfide bond</keyword>
<evidence type="ECO:0000256" key="12">
    <source>
        <dbReference type="ARBA" id="ARBA00022801"/>
    </source>
</evidence>
<dbReference type="GO" id="GO:0001503">
    <property type="term" value="P:ossification"/>
    <property type="evidence" value="ECO:0007669"/>
    <property type="project" value="UniProtKB-KW"/>
</dbReference>
<feature type="disulfide bond" evidence="24">
    <location>
        <begin position="389"/>
        <end position="421"/>
    </location>
</feature>
<feature type="disulfide bond" evidence="24">
    <location>
        <begin position="60"/>
        <end position="77"/>
    </location>
</feature>
<dbReference type="GO" id="GO:0045071">
    <property type="term" value="P:negative regulation of viral genome replication"/>
    <property type="evidence" value="ECO:0007669"/>
    <property type="project" value="Ensembl"/>
</dbReference>
<evidence type="ECO:0000256" key="14">
    <source>
        <dbReference type="ARBA" id="ARBA00022855"/>
    </source>
</evidence>
<dbReference type="GO" id="GO:0005506">
    <property type="term" value="F:iron ion binding"/>
    <property type="evidence" value="ECO:0007669"/>
    <property type="project" value="Ensembl"/>
</dbReference>
<dbReference type="GO" id="GO:0043123">
    <property type="term" value="P:positive regulation of canonical NF-kappaB signal transduction"/>
    <property type="evidence" value="ECO:0007669"/>
    <property type="project" value="Ensembl"/>
</dbReference>
<dbReference type="PROSITE" id="PS00205">
    <property type="entry name" value="TRANSFERRIN_LIKE_1"/>
    <property type="match status" value="2"/>
</dbReference>
<feature type="domain" description="Transferrin-like" evidence="25">
    <location>
        <begin position="386"/>
        <end position="717"/>
    </location>
</feature>
<evidence type="ECO:0000256" key="4">
    <source>
        <dbReference type="ARBA" id="ARBA00018107"/>
    </source>
</evidence>
<evidence type="ECO:0000256" key="23">
    <source>
        <dbReference type="PIRSR" id="PIRSR002549-3"/>
    </source>
</evidence>
<feature type="disulfide bond" evidence="24">
    <location>
        <begin position="500"/>
        <end position="575"/>
    </location>
</feature>
<dbReference type="GO" id="GO:0006508">
    <property type="term" value="P:proteolysis"/>
    <property type="evidence" value="ECO:0007669"/>
    <property type="project" value="UniProtKB-KW"/>
</dbReference>
<feature type="disulfide bond" evidence="24">
    <location>
        <begin position="399"/>
        <end position="412"/>
    </location>
</feature>
<dbReference type="GO" id="GO:0032991">
    <property type="term" value="C:protein-containing complex"/>
    <property type="evidence" value="ECO:0007669"/>
    <property type="project" value="Ensembl"/>
</dbReference>
<feature type="binding site" evidence="22">
    <location>
        <position position="162"/>
    </location>
    <ligand>
        <name>hydrogencarbonate</name>
        <dbReference type="ChEBI" id="CHEBI:17544"/>
        <label>1</label>
    </ligand>
</feature>
<keyword evidence="17" id="KW-0406">Ion transport</keyword>
<evidence type="ECO:0000313" key="27">
    <source>
        <dbReference type="Proteomes" id="UP000233200"/>
    </source>
</evidence>
<dbReference type="Proteomes" id="UP000233200">
    <property type="component" value="Unplaced"/>
</dbReference>
<dbReference type="PRINTS" id="PR00422">
    <property type="entry name" value="TRANSFERRIN"/>
</dbReference>
<dbReference type="InterPro" id="IPR001156">
    <property type="entry name" value="Transferrin-like_dom"/>
</dbReference>
<evidence type="ECO:0000256" key="16">
    <source>
        <dbReference type="ARBA" id="ARBA00023004"/>
    </source>
</evidence>
<dbReference type="GO" id="GO:0008201">
    <property type="term" value="F:heparin binding"/>
    <property type="evidence" value="ECO:0007669"/>
    <property type="project" value="Ensembl"/>
</dbReference>
<feature type="disulfide bond" evidence="24">
    <location>
        <begin position="198"/>
        <end position="214"/>
    </location>
</feature>
<dbReference type="PROSITE" id="PS51408">
    <property type="entry name" value="TRANSFERRIN_LIKE_4"/>
    <property type="match status" value="2"/>
</dbReference>
<feature type="active site" description="Nucleophile" evidence="21">
    <location>
        <position position="300"/>
    </location>
</feature>
<comment type="function">
    <text evidence="2">The lactotransferrin transferrin-like domain 1 functions as a serine protease of the peptidase S60 family that cuts arginine rich regions. This function contributes to the antimicrobial activity. Shows a preferential cleavage at -Arg-Ser-Arg-Arg-|- and -Arg-Arg-Ser-Arg-|-, and of Z-Phe-Arg-|-aminomethylcoumarin sites.</text>
</comment>
<protein>
    <recommendedName>
        <fullName evidence="4">Lactotransferrin</fullName>
    </recommendedName>
</protein>
<dbReference type="PANTHER" id="PTHR11485">
    <property type="entry name" value="TRANSFERRIN"/>
    <property type="match status" value="1"/>
</dbReference>
<keyword evidence="7" id="KW-0964">Secreted</keyword>
<dbReference type="InterPro" id="IPR018195">
    <property type="entry name" value="Transferrin_Fe_BS"/>
</dbReference>
<dbReference type="GO" id="GO:0031640">
    <property type="term" value="P:killing of cells of another organism"/>
    <property type="evidence" value="ECO:0007669"/>
    <property type="project" value="Ensembl"/>
</dbReference>
<dbReference type="GO" id="GO:0006826">
    <property type="term" value="P:iron ion transport"/>
    <property type="evidence" value="ECO:0007669"/>
    <property type="project" value="UniProtKB-KW"/>
</dbReference>
<comment type="function">
    <text evidence="1">Transferrins are iron binding transport proteins which can bind two Fe(3+) ions in association with the binding of an anion, usually bicarbonate.</text>
</comment>
<evidence type="ECO:0000256" key="22">
    <source>
        <dbReference type="PIRSR" id="PIRSR002549-2"/>
    </source>
</evidence>
<dbReference type="GO" id="GO:0019731">
    <property type="term" value="P:antibacterial humoral response"/>
    <property type="evidence" value="ECO:0007669"/>
    <property type="project" value="Ensembl"/>
</dbReference>
<feature type="binding site" evidence="23">
    <location>
        <position position="476"/>
    </location>
    <ligand>
        <name>Fe(3+)</name>
        <dbReference type="ChEBI" id="CHEBI:29034"/>
        <label>1</label>
    </ligand>
</feature>
<dbReference type="GO" id="GO:1900229">
    <property type="term" value="P:negative regulation of single-species biofilm formation in or on host organism"/>
    <property type="evidence" value="ECO:0007669"/>
    <property type="project" value="Ensembl"/>
</dbReference>
<evidence type="ECO:0000256" key="8">
    <source>
        <dbReference type="ARBA" id="ARBA00022670"/>
    </source>
</evidence>
<evidence type="ECO:0000259" key="25">
    <source>
        <dbReference type="PROSITE" id="PS51408"/>
    </source>
</evidence>
<feature type="disulfide bond" evidence="24">
    <location>
        <begin position="156"/>
        <end position="239"/>
    </location>
</feature>
<keyword evidence="6" id="KW-0410">Iron transport</keyword>
<dbReference type="GO" id="GO:1902732">
    <property type="term" value="P:positive regulation of chondrocyte proliferation"/>
    <property type="evidence" value="ECO:0007669"/>
    <property type="project" value="Ensembl"/>
</dbReference>
<feature type="domain" description="Transferrin-like" evidence="25">
    <location>
        <begin position="47"/>
        <end position="374"/>
    </location>
</feature>
<keyword evidence="12" id="KW-0378">Hydrolase</keyword>
<feature type="disulfide bond" evidence="24">
    <location>
        <begin position="545"/>
        <end position="558"/>
    </location>
</feature>
<dbReference type="GO" id="GO:0032680">
    <property type="term" value="P:regulation of tumor necrosis factor production"/>
    <property type="evidence" value="ECO:0007669"/>
    <property type="project" value="Ensembl"/>
</dbReference>
<feature type="binding site" evidence="22">
    <location>
        <position position="158"/>
    </location>
    <ligand>
        <name>hydrogencarbonate</name>
        <dbReference type="ChEBI" id="CHEBI:17544"/>
        <label>1</label>
    </ligand>
</feature>
<dbReference type="FunFam" id="3.40.190.10:FF:000105">
    <property type="entry name" value="Serotransferrin"/>
    <property type="match status" value="1"/>
</dbReference>
<dbReference type="GO" id="GO:0034145">
    <property type="term" value="P:positive regulation of toll-like receptor 4 signaling pathway"/>
    <property type="evidence" value="ECO:0007669"/>
    <property type="project" value="Ensembl"/>
</dbReference>
<feature type="active site" evidence="21">
    <location>
        <position position="114"/>
    </location>
</feature>
<evidence type="ECO:0000256" key="1">
    <source>
        <dbReference type="ARBA" id="ARBA00002831"/>
    </source>
</evidence>
<feature type="disulfide bond" evidence="24">
    <location>
        <begin position="668"/>
        <end position="673"/>
    </location>
</feature>
<dbReference type="CDD" id="cd13617">
    <property type="entry name" value="PBP2_transferrin_C"/>
    <property type="match status" value="1"/>
</dbReference>
<sequence>MLSENKVSFTSFFPIWVSFISFLSVVESLLLGPSLPGLCLAARRRSVRWCTVSQPEATKCSQWQRNLRRVRGPPVSCIKRASPTKCIQAIATNEADAVTLDGGLMYEAGLDPYKLRPVAAEVYGTEGEPRTHYYAVAVVKKGGRFQLNELQGLKSCHTGLRRTAGWNVPIGMLRPFLNWMGPPEPIEAAVARFFSASCVPGADKEQFPNLCRLCAGTGENKCAFSSQEPYFGYSGAFKCLREGAGDVAFIRESTVFEDLSDPAERDEYELLCPDNTRKPVDKFKECHLARVPSHAVVARSVNGKEDAIWELLRQAQEKFGKDKSPVFQLFGSPRGQKDLLFKDSAIGFSRVPPRIDSGLYLGSGYLTAIQNLRESEEEVTARRARVMWCAVGEEELHKCNQWSALSKGNVNCSSASTTDDCIALVLKGEADAMSLDGGYVYTAGKCGLVPVLAENYNPQQSSDPDPNCVDRPVEGYLAVAVVRSSDTGLTWNSLKGKKSCHTAVDRTAGWNIPIGLLFNQTGSCKFDEYFSQSCAPGADPRSNLCALCIGNEQGENKCVPNSNERYYGYNGAFRCLAENAGDVAFVKDVTVLQNTEGKNTEAWAKDLKLQDFALLCLDGTRKPVTEARSCHLAMAPNHAVVSRTDKVERLKQVLFDQQAKFGRNGSDCPGTFCLFQSKTKNLLFSDNTECLARLHGKTTYEKYLGPQYVTAIANLKKCSTSPLLEACAFLRK</sequence>
<dbReference type="GO" id="GO:0055037">
    <property type="term" value="C:recycling endosome"/>
    <property type="evidence" value="ECO:0007669"/>
    <property type="project" value="TreeGrafter"/>
</dbReference>
<dbReference type="GO" id="GO:0044793">
    <property type="term" value="P:host-mediated suppression of viral proces"/>
    <property type="evidence" value="ECO:0007669"/>
    <property type="project" value="Ensembl"/>
</dbReference>
<dbReference type="PROSITE" id="PS00207">
    <property type="entry name" value="TRANSFERRIN_LIKE_3"/>
    <property type="match status" value="2"/>
</dbReference>
<feature type="binding site" evidence="22">
    <location>
        <position position="502"/>
    </location>
    <ligand>
        <name>hydrogencarbonate</name>
        <dbReference type="ChEBI" id="CHEBI:17544"/>
        <label>1</label>
    </ligand>
</feature>
<dbReference type="GO" id="GO:0008236">
    <property type="term" value="F:serine-type peptidase activity"/>
    <property type="evidence" value="ECO:0007669"/>
    <property type="project" value="UniProtKB-KW"/>
</dbReference>
<feature type="binding site" evidence="23">
    <location>
        <position position="101"/>
    </location>
    <ligand>
        <name>Fe(3+)</name>
        <dbReference type="ChEBI" id="CHEBI:29034"/>
        <label>1</label>
    </ligand>
</feature>
<evidence type="ECO:0000256" key="6">
    <source>
        <dbReference type="ARBA" id="ARBA00022496"/>
    </source>
</evidence>
<reference evidence="26" key="1">
    <citation type="submission" date="2025-08" db="UniProtKB">
        <authorList>
            <consortium name="Ensembl"/>
        </authorList>
    </citation>
    <scope>IDENTIFICATION</scope>
</reference>
<dbReference type="GO" id="GO:0005615">
    <property type="term" value="C:extracellular space"/>
    <property type="evidence" value="ECO:0007669"/>
    <property type="project" value="Ensembl"/>
</dbReference>
<keyword evidence="9 23" id="KW-0479">Metal-binding</keyword>
<feature type="disulfide bond" evidence="24">
    <location>
        <begin position="446"/>
        <end position="727"/>
    </location>
</feature>